<evidence type="ECO:0000256" key="2">
    <source>
        <dbReference type="ARBA" id="ARBA00022833"/>
    </source>
</evidence>
<dbReference type="FunCoup" id="E3LH56">
    <property type="interactions" value="1856"/>
</dbReference>
<feature type="domain" description="RING-type" evidence="6">
    <location>
        <begin position="855"/>
        <end position="897"/>
    </location>
</feature>
<accession>E3LH56</accession>
<dbReference type="AlphaFoldDB" id="E3LH56"/>
<keyword evidence="2" id="KW-0862">Zinc</keyword>
<evidence type="ECO:0000256" key="3">
    <source>
        <dbReference type="PROSITE-ProRule" id="PRU00175"/>
    </source>
</evidence>
<dbReference type="OrthoDB" id="5874541at2759"/>
<sequence length="910" mass="105447">MTASTIPAEANLKKLVYNCIPKELIPTSWKCRERDNMDDIETLFDEVNLGMFDSPRALREVLMEHLSSPNSSIRLNLNSFHIMHMCPQFHDNLKHTAYAYKSDVYLAFDLPLLTPFKGWEAQVVETILKHCWKQLGSRFHHEMIQVPDFTKIYYFLKNYCERFMDVTDTQLRNINLSTLREFFLDFWVEGLELDMKETGDLVYNMLMKFKKKYPVKNDLNYYKIIVWIGAVIRHFKIFMKKNSVDLAPFNETTEKKAIVRMFTIANTHFLMAHELLKTLKDQKMDVSGIEQEVLRMPELSTLTFREAVQKLDKEIMKNIEFVRMNNPIAKFVQTPIPSHNGGYCVLASDALHELLVDITVAKKVFQTIGEDNWTHIEMFFKAIESHFDVNKGIHFMNIEDLKSMKNQWEEVYNSHLKQFSSSAKIIRKVKKTGFSSEDLKETLKFLSLDRCFPDISDYADSIHSEISLYKSPNVLSTGDMHTAVTRCQFNCIIRKMPYLLEFIHNQMACTRLGITVCELCSGKRIADSKITEKSCSNNSDSRDSGIESSEAIASSDSGEENKPSINPSEEKVTKKKSKKTKKNQKTAPSSPGEAKEEVKESNSCSKCFNASKFTREANEKLRLCKIENKHLKKDLAMAQVEIEEIKEKTKDKDERIRMLERLLEEKHCELSQKDEVIKQYAASEEAKNVIIRRQELKIEQLQQSVEKLQEDQRSSQTIQVPTRSSEDSEKVRDVLRKLLDIRETLQKENPISSCSKVADRFITKTHNAETKQRISYEMRKFCKDAKDYTKAVENQLTMIRKDQLITADQIPPLPDFPVFSVGFRKTYKDTMKTKAPKICESLLTIPEGELADVECLICLDTIDVEDESQKCECCSRRYHNDCIRNWFKVKRNCPTCSSGLLDKEEFPSLG</sequence>
<evidence type="ECO:0000256" key="4">
    <source>
        <dbReference type="SAM" id="Coils"/>
    </source>
</evidence>
<evidence type="ECO:0000313" key="7">
    <source>
        <dbReference type="EMBL" id="EFO85665.1"/>
    </source>
</evidence>
<dbReference type="InterPro" id="IPR001841">
    <property type="entry name" value="Znf_RING"/>
</dbReference>
<feature type="compositionally biased region" description="Low complexity" evidence="5">
    <location>
        <begin position="546"/>
        <end position="556"/>
    </location>
</feature>
<dbReference type="OMA" id="ANTHFLM"/>
<dbReference type="EMBL" id="DS268408">
    <property type="protein sequence ID" value="EFO85665.1"/>
    <property type="molecule type" value="Genomic_DNA"/>
</dbReference>
<dbReference type="GO" id="GO:0008270">
    <property type="term" value="F:zinc ion binding"/>
    <property type="evidence" value="ECO:0007669"/>
    <property type="project" value="UniProtKB-KW"/>
</dbReference>
<evidence type="ECO:0000259" key="6">
    <source>
        <dbReference type="PROSITE" id="PS50089"/>
    </source>
</evidence>
<evidence type="ECO:0000256" key="1">
    <source>
        <dbReference type="ARBA" id="ARBA00022771"/>
    </source>
</evidence>
<organism evidence="8">
    <name type="scientific">Caenorhabditis remanei</name>
    <name type="common">Caenorhabditis vulgaris</name>
    <dbReference type="NCBI Taxonomy" id="31234"/>
    <lineage>
        <taxon>Eukaryota</taxon>
        <taxon>Metazoa</taxon>
        <taxon>Ecdysozoa</taxon>
        <taxon>Nematoda</taxon>
        <taxon>Chromadorea</taxon>
        <taxon>Rhabditida</taxon>
        <taxon>Rhabditina</taxon>
        <taxon>Rhabditomorpha</taxon>
        <taxon>Rhabditoidea</taxon>
        <taxon>Rhabditidae</taxon>
        <taxon>Peloderinae</taxon>
        <taxon>Caenorhabditis</taxon>
    </lineage>
</organism>
<feature type="coiled-coil region" evidence="4">
    <location>
        <begin position="691"/>
        <end position="718"/>
    </location>
</feature>
<dbReference type="KEGG" id="crq:GCK72_005206"/>
<protein>
    <recommendedName>
        <fullName evidence="6">RING-type domain-containing protein</fullName>
    </recommendedName>
</protein>
<dbReference type="STRING" id="31234.E3LH56"/>
<feature type="compositionally biased region" description="Basic residues" evidence="5">
    <location>
        <begin position="573"/>
        <end position="584"/>
    </location>
</feature>
<keyword evidence="1 3" id="KW-0863">Zinc-finger</keyword>
<dbReference type="eggNOG" id="ENOG502SVYK">
    <property type="taxonomic scope" value="Eukaryota"/>
</dbReference>
<keyword evidence="1 3" id="KW-0479">Metal-binding</keyword>
<keyword evidence="4" id="KW-0175">Coiled coil</keyword>
<evidence type="ECO:0000256" key="5">
    <source>
        <dbReference type="SAM" id="MobiDB-lite"/>
    </source>
</evidence>
<dbReference type="InterPro" id="IPR013083">
    <property type="entry name" value="Znf_RING/FYVE/PHD"/>
</dbReference>
<proteinExistence type="predicted"/>
<dbReference type="PROSITE" id="PS50089">
    <property type="entry name" value="ZF_RING_2"/>
    <property type="match status" value="1"/>
</dbReference>
<keyword evidence="8" id="KW-1185">Reference proteome</keyword>
<dbReference type="SUPFAM" id="SSF57850">
    <property type="entry name" value="RING/U-box"/>
    <property type="match status" value="1"/>
</dbReference>
<dbReference type="PANTHER" id="PTHR21447">
    <property type="entry name" value="RING-TYPE DOMAIN-CONTAINING PROTEIN-RELATED"/>
    <property type="match status" value="1"/>
</dbReference>
<dbReference type="InParanoid" id="E3LH56"/>
<dbReference type="HOGENOM" id="CLU_007994_1_0_1"/>
<dbReference type="PANTHER" id="PTHR21447:SF11">
    <property type="entry name" value="RING-TYPE DOMAIN-CONTAINING PROTEIN"/>
    <property type="match status" value="1"/>
</dbReference>
<dbReference type="GO" id="GO:0045121">
    <property type="term" value="C:membrane raft"/>
    <property type="evidence" value="ECO:0007669"/>
    <property type="project" value="TreeGrafter"/>
</dbReference>
<reference evidence="7" key="1">
    <citation type="submission" date="2007-07" db="EMBL/GenBank/DDBJ databases">
        <title>PCAP assembly of the Caenorhabditis remanei genome.</title>
        <authorList>
            <consortium name="The Caenorhabditis remanei Sequencing Consortium"/>
            <person name="Wilson R.K."/>
        </authorList>
    </citation>
    <scope>NUCLEOTIDE SEQUENCE [LARGE SCALE GENOMIC DNA]</scope>
    <source>
        <strain evidence="7">PB4641</strain>
    </source>
</reference>
<dbReference type="CTD" id="9821617"/>
<evidence type="ECO:0000313" key="8">
    <source>
        <dbReference type="Proteomes" id="UP000008281"/>
    </source>
</evidence>
<name>E3LH56_CAERE</name>
<dbReference type="Proteomes" id="UP000008281">
    <property type="component" value="Unassembled WGS sequence"/>
</dbReference>
<dbReference type="Gene3D" id="3.30.40.10">
    <property type="entry name" value="Zinc/RING finger domain, C3HC4 (zinc finger)"/>
    <property type="match status" value="1"/>
</dbReference>
<dbReference type="Pfam" id="PF13639">
    <property type="entry name" value="zf-RING_2"/>
    <property type="match status" value="1"/>
</dbReference>
<dbReference type="GO" id="GO:0045087">
    <property type="term" value="P:innate immune response"/>
    <property type="evidence" value="ECO:0007669"/>
    <property type="project" value="TreeGrafter"/>
</dbReference>
<gene>
    <name evidence="7" type="ORF">CRE_01683</name>
</gene>
<feature type="coiled-coil region" evidence="4">
    <location>
        <begin position="628"/>
        <end position="665"/>
    </location>
</feature>
<dbReference type="RefSeq" id="XP_003116799.2">
    <property type="nucleotide sequence ID" value="XM_003116751.2"/>
</dbReference>
<feature type="region of interest" description="Disordered" evidence="5">
    <location>
        <begin position="531"/>
        <end position="598"/>
    </location>
</feature>
<dbReference type="GeneID" id="9821617"/>